<protein>
    <submittedName>
        <fullName evidence="2">Uncharacterized protein</fullName>
    </submittedName>
</protein>
<feature type="region of interest" description="Disordered" evidence="1">
    <location>
        <begin position="26"/>
        <end position="56"/>
    </location>
</feature>
<evidence type="ECO:0000313" key="2">
    <source>
        <dbReference type="EMBL" id="KZN44345.1"/>
    </source>
</evidence>
<dbReference type="PATRIC" id="fig|1365253.3.peg.4076"/>
<comment type="caution">
    <text evidence="2">The sequence shown here is derived from an EMBL/GenBank/DDBJ whole genome shotgun (WGS) entry which is preliminary data.</text>
</comment>
<dbReference type="RefSeq" id="WP_063378470.1">
    <property type="nucleotide sequence ID" value="NZ_AUXT01000193.1"/>
</dbReference>
<gene>
    <name evidence="2" type="ORF">N482_16695</name>
</gene>
<evidence type="ECO:0000313" key="3">
    <source>
        <dbReference type="Proteomes" id="UP000076587"/>
    </source>
</evidence>
<proteinExistence type="predicted"/>
<reference evidence="2 3" key="1">
    <citation type="submission" date="2013-07" db="EMBL/GenBank/DDBJ databases">
        <title>Comparative Genomic and Metabolomic Analysis of Twelve Strains of Pseudoalteromonas luteoviolacea.</title>
        <authorList>
            <person name="Vynne N.G."/>
            <person name="Mansson M."/>
            <person name="Gram L."/>
        </authorList>
    </citation>
    <scope>NUCLEOTIDE SEQUENCE [LARGE SCALE GENOMIC DNA]</scope>
    <source>
        <strain evidence="2 3">NCIMB 1942</strain>
    </source>
</reference>
<dbReference type="OrthoDB" id="6310938at2"/>
<dbReference type="Proteomes" id="UP000076587">
    <property type="component" value="Unassembled WGS sequence"/>
</dbReference>
<sequence length="254" mass="28450">MKVDANMGLQVQAKNNQVTDEIKHAVSDSKKSNQVQASPPFLQTGPALPDEAYRGKSDNGKLEVITYSSNGKLNIPSRYAEHRELLERVINSTSKLYLHDSPAAADRIAEEYEKTSADINRQVPGLNNRHWGFSIDSSGSLVATGNLTQQQKQVVEKTLNANEELVKAAQDFKSHFLEGLEIERGKVGTSQYWGKYDVTEENFADIIDFKEMVTQSINDNAERERTGYILDKYTWTLNIADQFSARAEANFAKS</sequence>
<evidence type="ECO:0000256" key="1">
    <source>
        <dbReference type="SAM" id="MobiDB-lite"/>
    </source>
</evidence>
<dbReference type="AlphaFoldDB" id="A0A166ZIE2"/>
<organism evidence="2 3">
    <name type="scientific">Pseudoalteromonas luteoviolacea NCIMB 1942</name>
    <dbReference type="NCBI Taxonomy" id="1365253"/>
    <lineage>
        <taxon>Bacteria</taxon>
        <taxon>Pseudomonadati</taxon>
        <taxon>Pseudomonadota</taxon>
        <taxon>Gammaproteobacteria</taxon>
        <taxon>Alteromonadales</taxon>
        <taxon>Pseudoalteromonadaceae</taxon>
        <taxon>Pseudoalteromonas</taxon>
    </lineage>
</organism>
<dbReference type="EMBL" id="AUXT01000193">
    <property type="protein sequence ID" value="KZN44345.1"/>
    <property type="molecule type" value="Genomic_DNA"/>
</dbReference>
<name>A0A166ZIE2_9GAMM</name>
<accession>A0A166ZIE2</accession>